<evidence type="ECO:0000313" key="6">
    <source>
        <dbReference type="EMBL" id="WKN36041.1"/>
    </source>
</evidence>
<dbReference type="Gene3D" id="3.40.30.10">
    <property type="entry name" value="Glutaredoxin"/>
    <property type="match status" value="2"/>
</dbReference>
<dbReference type="GO" id="GO:0016209">
    <property type="term" value="F:antioxidant activity"/>
    <property type="evidence" value="ECO:0007669"/>
    <property type="project" value="InterPro"/>
</dbReference>
<dbReference type="Pfam" id="PF00578">
    <property type="entry name" value="AhpC-TSA"/>
    <property type="match status" value="1"/>
</dbReference>
<dbReference type="PROSITE" id="PS51352">
    <property type="entry name" value="THIOREDOXIN_2"/>
    <property type="match status" value="2"/>
</dbReference>
<evidence type="ECO:0000256" key="4">
    <source>
        <dbReference type="SAM" id="SignalP"/>
    </source>
</evidence>
<dbReference type="InterPro" id="IPR013740">
    <property type="entry name" value="Redoxin"/>
</dbReference>
<evidence type="ECO:0000256" key="3">
    <source>
        <dbReference type="ARBA" id="ARBA00023284"/>
    </source>
</evidence>
<dbReference type="InterPro" id="IPR017937">
    <property type="entry name" value="Thioredoxin_CS"/>
</dbReference>
<organism evidence="6">
    <name type="scientific">Roseihalotalea indica</name>
    <dbReference type="NCBI Taxonomy" id="2867963"/>
    <lineage>
        <taxon>Bacteria</taxon>
        <taxon>Pseudomonadati</taxon>
        <taxon>Bacteroidota</taxon>
        <taxon>Cytophagia</taxon>
        <taxon>Cytophagales</taxon>
        <taxon>Catalimonadaceae</taxon>
        <taxon>Roseihalotalea</taxon>
    </lineage>
</organism>
<feature type="signal peptide" evidence="4">
    <location>
        <begin position="1"/>
        <end position="26"/>
    </location>
</feature>
<dbReference type="CDD" id="cd02966">
    <property type="entry name" value="TlpA_like_family"/>
    <property type="match status" value="1"/>
</dbReference>
<keyword evidence="3" id="KW-0676">Redox-active center</keyword>
<dbReference type="AlphaFoldDB" id="A0AA49JDK8"/>
<dbReference type="PANTHER" id="PTHR43640">
    <property type="entry name" value="OS07G0260300 PROTEIN"/>
    <property type="match status" value="1"/>
</dbReference>
<sequence length="407" mass="45944">MKTQLLNLSAHSLCVLLLLYFASCQSKQQEASKSDNAEADMPVTSASFEASPQPVEEVDVSTLSIGSKAPDFRLPGVDGEFHELSDYDDAEVLTIIFTCNHCPTAQAYEQRIKDLVDDYKDKGVMVVAISPNSPLALLYDELGYSDLGDTYEDMQLRAKDENYNFPYLYDGDDHGVSIKYGPVATPHAFVFDKERTLQYVGRLDGSEKPGTAQAEDVRAAIDAVLAGEAVETPTTKTFGCSVKWAWKDEMKDRVYKQWEELPVSLETIDEAGIAELLKNDSDKLRLINVWATWCGPCVLEYPEFIVMHRMYDDRPFEFISISADRPEQEDKVKQFLEKQNSSVKNYIFSKDDKYALIEAIDPEWEGALPYTILVEPGGQRIYSQQGTIKPLALRQTIVEHELIGRYY</sequence>
<dbReference type="EMBL" id="CP120682">
    <property type="protein sequence ID" value="WKN36041.1"/>
    <property type="molecule type" value="Genomic_DNA"/>
</dbReference>
<accession>A0AA49JDK8</accession>
<keyword evidence="4" id="KW-0732">Signal</keyword>
<dbReference type="CDD" id="cd02969">
    <property type="entry name" value="PRX_like1"/>
    <property type="match status" value="1"/>
</dbReference>
<dbReference type="SUPFAM" id="SSF52833">
    <property type="entry name" value="Thioredoxin-like"/>
    <property type="match status" value="2"/>
</dbReference>
<dbReference type="PROSITE" id="PS00194">
    <property type="entry name" value="THIOREDOXIN_1"/>
    <property type="match status" value="1"/>
</dbReference>
<feature type="domain" description="Thioredoxin" evidence="5">
    <location>
        <begin position="254"/>
        <end position="393"/>
    </location>
</feature>
<name>A0AA49JDK8_9BACT</name>
<dbReference type="InterPro" id="IPR000866">
    <property type="entry name" value="AhpC/TSA"/>
</dbReference>
<proteinExistence type="predicted"/>
<evidence type="ECO:0000259" key="5">
    <source>
        <dbReference type="PROSITE" id="PS51352"/>
    </source>
</evidence>
<gene>
    <name evidence="6" type="ORF">K4G66_27115</name>
</gene>
<keyword evidence="2" id="KW-0201">Cytochrome c-type biogenesis</keyword>
<reference evidence="6" key="1">
    <citation type="journal article" date="2023" name="Comput. Struct. Biotechnol. J.">
        <title>Discovery of a novel marine Bacteroidetes with a rich repertoire of carbohydrate-active enzymes.</title>
        <authorList>
            <person name="Chen B."/>
            <person name="Liu G."/>
            <person name="Chen Q."/>
            <person name="Wang H."/>
            <person name="Liu L."/>
            <person name="Tang K."/>
        </authorList>
    </citation>
    <scope>NUCLEOTIDE SEQUENCE</scope>
    <source>
        <strain evidence="6">TK19036</strain>
    </source>
</reference>
<feature type="domain" description="Thioredoxin" evidence="5">
    <location>
        <begin position="63"/>
        <end position="226"/>
    </location>
</feature>
<evidence type="ECO:0000256" key="1">
    <source>
        <dbReference type="ARBA" id="ARBA00004196"/>
    </source>
</evidence>
<comment type="subcellular location">
    <subcellularLocation>
        <location evidence="1">Cell envelope</location>
    </subcellularLocation>
</comment>
<dbReference type="InterPro" id="IPR036249">
    <property type="entry name" value="Thioredoxin-like_sf"/>
</dbReference>
<dbReference type="InterPro" id="IPR013766">
    <property type="entry name" value="Thioredoxin_domain"/>
</dbReference>
<dbReference type="Pfam" id="PF08534">
    <property type="entry name" value="Redoxin"/>
    <property type="match status" value="1"/>
</dbReference>
<reference evidence="6" key="2">
    <citation type="journal article" date="2024" name="Antonie Van Leeuwenhoek">
        <title>Roseihalotalea indica gen. nov., sp. nov., a halophilic Bacteroidetes from mesopelagic Southwest Indian Ocean with higher carbohydrate metabolic potential.</title>
        <authorList>
            <person name="Chen B."/>
            <person name="Zhang M."/>
            <person name="Lin D."/>
            <person name="Ye J."/>
            <person name="Tang K."/>
        </authorList>
    </citation>
    <scope>NUCLEOTIDE SEQUENCE</scope>
    <source>
        <strain evidence="6">TK19036</strain>
    </source>
</reference>
<dbReference type="GO" id="GO:0016491">
    <property type="term" value="F:oxidoreductase activity"/>
    <property type="evidence" value="ECO:0007669"/>
    <property type="project" value="InterPro"/>
</dbReference>
<evidence type="ECO:0000256" key="2">
    <source>
        <dbReference type="ARBA" id="ARBA00022748"/>
    </source>
</evidence>
<protein>
    <submittedName>
        <fullName evidence="6">Redoxin domain-containing protein</fullName>
    </submittedName>
</protein>
<dbReference type="PANTHER" id="PTHR43640:SF1">
    <property type="entry name" value="THIOREDOXIN-DEPENDENT PEROXIREDOXIN"/>
    <property type="match status" value="1"/>
</dbReference>
<dbReference type="InterPro" id="IPR047262">
    <property type="entry name" value="PRX-like1"/>
</dbReference>
<feature type="chain" id="PRO_5041391052" evidence="4">
    <location>
        <begin position="27"/>
        <end position="407"/>
    </location>
</feature>